<feature type="domain" description="CCHC-type" evidence="3">
    <location>
        <begin position="72"/>
        <end position="86"/>
    </location>
</feature>
<dbReference type="PROSITE" id="PS50158">
    <property type="entry name" value="ZF_CCHC"/>
    <property type="match status" value="1"/>
</dbReference>
<dbReference type="GO" id="GO:0003676">
    <property type="term" value="F:nucleic acid binding"/>
    <property type="evidence" value="ECO:0007669"/>
    <property type="project" value="InterPro"/>
</dbReference>
<organism evidence="4 5">
    <name type="scientific">Trifolium medium</name>
    <dbReference type="NCBI Taxonomy" id="97028"/>
    <lineage>
        <taxon>Eukaryota</taxon>
        <taxon>Viridiplantae</taxon>
        <taxon>Streptophyta</taxon>
        <taxon>Embryophyta</taxon>
        <taxon>Tracheophyta</taxon>
        <taxon>Spermatophyta</taxon>
        <taxon>Magnoliopsida</taxon>
        <taxon>eudicotyledons</taxon>
        <taxon>Gunneridae</taxon>
        <taxon>Pentapetalae</taxon>
        <taxon>rosids</taxon>
        <taxon>fabids</taxon>
        <taxon>Fabales</taxon>
        <taxon>Fabaceae</taxon>
        <taxon>Papilionoideae</taxon>
        <taxon>50 kb inversion clade</taxon>
        <taxon>NPAAA clade</taxon>
        <taxon>Hologalegina</taxon>
        <taxon>IRL clade</taxon>
        <taxon>Trifolieae</taxon>
        <taxon>Trifolium</taxon>
    </lineage>
</organism>
<protein>
    <submittedName>
        <fullName evidence="4">Retrovirus-related Pol polyprotein from transposon TNT 1-94</fullName>
    </submittedName>
</protein>
<evidence type="ECO:0000313" key="5">
    <source>
        <dbReference type="Proteomes" id="UP000265520"/>
    </source>
</evidence>
<evidence type="ECO:0000259" key="3">
    <source>
        <dbReference type="PROSITE" id="PS50158"/>
    </source>
</evidence>
<dbReference type="AlphaFoldDB" id="A0A392SGL8"/>
<dbReference type="Proteomes" id="UP000265520">
    <property type="component" value="Unassembled WGS sequence"/>
</dbReference>
<keyword evidence="1" id="KW-0479">Metal-binding</keyword>
<accession>A0A392SGL8</accession>
<dbReference type="GO" id="GO:0008270">
    <property type="term" value="F:zinc ion binding"/>
    <property type="evidence" value="ECO:0007669"/>
    <property type="project" value="UniProtKB-KW"/>
</dbReference>
<evidence type="ECO:0000256" key="1">
    <source>
        <dbReference type="PROSITE-ProRule" id="PRU00047"/>
    </source>
</evidence>
<dbReference type="InterPro" id="IPR001878">
    <property type="entry name" value="Znf_CCHC"/>
</dbReference>
<feature type="non-terminal residue" evidence="4">
    <location>
        <position position="1"/>
    </location>
</feature>
<reference evidence="4 5" key="1">
    <citation type="journal article" date="2018" name="Front. Plant Sci.">
        <title>Red Clover (Trifolium pratense) and Zigzag Clover (T. medium) - A Picture of Genomic Similarities and Differences.</title>
        <authorList>
            <person name="Dluhosova J."/>
            <person name="Istvanek J."/>
            <person name="Nedelnik J."/>
            <person name="Repkova J."/>
        </authorList>
    </citation>
    <scope>NUCLEOTIDE SEQUENCE [LARGE SCALE GENOMIC DNA]</scope>
    <source>
        <strain evidence="5">cv. 10/8</strain>
        <tissue evidence="4">Leaf</tissue>
    </source>
</reference>
<comment type="caution">
    <text evidence="4">The sequence shown here is derived from an EMBL/GenBank/DDBJ whole genome shotgun (WGS) entry which is preliminary data.</text>
</comment>
<evidence type="ECO:0000256" key="2">
    <source>
        <dbReference type="SAM" id="MobiDB-lite"/>
    </source>
</evidence>
<sequence>EVALQSQSNNAKKGKGKWNGNKGRGGHHNSGTRDNQEASSSNQKNGNNGGGYNGGHKGRRGGKKKFDKCHIKCYNCQKYGHFTDECWTKKDSQDDEAKIAKQD</sequence>
<dbReference type="EMBL" id="LXQA010380455">
    <property type="protein sequence ID" value="MCI48021.1"/>
    <property type="molecule type" value="Genomic_DNA"/>
</dbReference>
<proteinExistence type="predicted"/>
<feature type="non-terminal residue" evidence="4">
    <location>
        <position position="103"/>
    </location>
</feature>
<feature type="region of interest" description="Disordered" evidence="2">
    <location>
        <begin position="1"/>
        <end position="64"/>
    </location>
</feature>
<evidence type="ECO:0000313" key="4">
    <source>
        <dbReference type="EMBL" id="MCI48021.1"/>
    </source>
</evidence>
<name>A0A392SGL8_9FABA</name>
<keyword evidence="1" id="KW-0863">Zinc-finger</keyword>
<keyword evidence="1" id="KW-0862">Zinc</keyword>
<keyword evidence="5" id="KW-1185">Reference proteome</keyword>